<dbReference type="InterPro" id="IPR029045">
    <property type="entry name" value="ClpP/crotonase-like_dom_sf"/>
</dbReference>
<dbReference type="PANTHER" id="PTHR11941:SF171">
    <property type="entry name" value="SD19268P"/>
    <property type="match status" value="1"/>
</dbReference>
<dbReference type="CDD" id="cd06558">
    <property type="entry name" value="crotonase-like"/>
    <property type="match status" value="1"/>
</dbReference>
<dbReference type="FunFam" id="3.90.226.10:FF:000009">
    <property type="entry name" value="Carnitinyl-CoA dehydratase"/>
    <property type="match status" value="1"/>
</dbReference>
<evidence type="ECO:0000313" key="5">
    <source>
        <dbReference type="Proteomes" id="UP001303647"/>
    </source>
</evidence>
<evidence type="ECO:0000256" key="3">
    <source>
        <dbReference type="RuleBase" id="RU003707"/>
    </source>
</evidence>
<dbReference type="InterPro" id="IPR018376">
    <property type="entry name" value="Enoyl-CoA_hyd/isom_CS"/>
</dbReference>
<dbReference type="InterPro" id="IPR001753">
    <property type="entry name" value="Enoyl-CoA_hydra/iso"/>
</dbReference>
<accession>A0AAN7CQ30</accession>
<dbReference type="InterPro" id="IPR023213">
    <property type="entry name" value="CAT-like_dom_sf"/>
</dbReference>
<name>A0AAN7CQ30_9PEZI</name>
<dbReference type="Pfam" id="PF00378">
    <property type="entry name" value="ECH_1"/>
    <property type="match status" value="1"/>
</dbReference>
<evidence type="ECO:0000256" key="1">
    <source>
        <dbReference type="ARBA" id="ARBA00005254"/>
    </source>
</evidence>
<dbReference type="Pfam" id="PF02458">
    <property type="entry name" value="Transferase"/>
    <property type="match status" value="1"/>
</dbReference>
<sequence>MTTMDKSIAISGPPFDLKLSYWDRTYPPTHSKRMLCFAMPENANKEQIVDQLHIALHHTVQRVPFLAGSVVPNSEEEGDRPWLRNISPNGHAYLDVKDLSDQISYADLVKSNFDQKFFDADQLCSLPQVIYIQQEPVDVCRFCVNFIQGGVILVIQILHTVIDGSGVTECLKIFADHFRKAQAGQLGHPLETAKETYISDRTALVSGGGRIGAIENHPAFTTSPFAHGNIKGVEHACRTFRISREALVDLKKAASPEFPRHSDDWISTGDAFAALIWRSILVARHGAGALSADAVAKFGQPVDCRKLLGLPRPYFGNAFYIMRTDMPFDALRSPQAGLRTAASLLRADVKAVTADRIRDLVALMERIRLESHTRLSFQEDLGSSAIVYTSHFKFNIYDIDFGPAFGDGRVKAFRHPERGTIVGAVIVMPKCPDGSCEFTITETIETLRCLETDPLWTRYIARRVHSNDTNAHAQRMPNVSSGSINGRCVARTNGVATVATVQESTRPCRTILSRSVDAPHVGQISVIELNRPKSRNAISRQLLLELDQELDSVYAKASRSEVRAVIIASTNDKVFCAGADLKERNNMTQDETRHFLAELRRVFSKLAALPVPSIACVSGWALGGGLELALCCHLRVFSSNAVVGLPETKLAIIPGAGGTYRLSRIVGQSHALDMVLTGRQVSAVEAAQMGLCNRLVFSDKLVCPDLCAVRRLTLATALSLAHDISAGGPVAIRAALSALAMPSEEAETAAYASLLGTRDRIEALHAFQTKVSPQYLGI</sequence>
<dbReference type="PROSITE" id="PS00166">
    <property type="entry name" value="ENOYL_COA_HYDRATASE"/>
    <property type="match status" value="1"/>
</dbReference>
<evidence type="ECO:0000313" key="4">
    <source>
        <dbReference type="EMBL" id="KAK4246253.1"/>
    </source>
</evidence>
<dbReference type="Proteomes" id="UP001303647">
    <property type="component" value="Unassembled WGS sequence"/>
</dbReference>
<dbReference type="EMBL" id="MU857679">
    <property type="protein sequence ID" value="KAK4246253.1"/>
    <property type="molecule type" value="Genomic_DNA"/>
</dbReference>
<reference evidence="4" key="1">
    <citation type="journal article" date="2023" name="Mol. Phylogenet. Evol.">
        <title>Genome-scale phylogeny and comparative genomics of the fungal order Sordariales.</title>
        <authorList>
            <person name="Hensen N."/>
            <person name="Bonometti L."/>
            <person name="Westerberg I."/>
            <person name="Brannstrom I.O."/>
            <person name="Guillou S."/>
            <person name="Cros-Aarteil S."/>
            <person name="Calhoun S."/>
            <person name="Haridas S."/>
            <person name="Kuo A."/>
            <person name="Mondo S."/>
            <person name="Pangilinan J."/>
            <person name="Riley R."/>
            <person name="LaButti K."/>
            <person name="Andreopoulos B."/>
            <person name="Lipzen A."/>
            <person name="Chen C."/>
            <person name="Yan M."/>
            <person name="Daum C."/>
            <person name="Ng V."/>
            <person name="Clum A."/>
            <person name="Steindorff A."/>
            <person name="Ohm R.A."/>
            <person name="Martin F."/>
            <person name="Silar P."/>
            <person name="Natvig D.O."/>
            <person name="Lalanne C."/>
            <person name="Gautier V."/>
            <person name="Ament-Velasquez S.L."/>
            <person name="Kruys A."/>
            <person name="Hutchinson M.I."/>
            <person name="Powell A.J."/>
            <person name="Barry K."/>
            <person name="Miller A.N."/>
            <person name="Grigoriev I.V."/>
            <person name="Debuchy R."/>
            <person name="Gladieux P."/>
            <person name="Hiltunen Thoren M."/>
            <person name="Johannesson H."/>
        </authorList>
    </citation>
    <scope>NUCLEOTIDE SEQUENCE</scope>
    <source>
        <strain evidence="4">CBS 359.72</strain>
    </source>
</reference>
<dbReference type="GO" id="GO:0016829">
    <property type="term" value="F:lyase activity"/>
    <property type="evidence" value="ECO:0007669"/>
    <property type="project" value="UniProtKB-KW"/>
</dbReference>
<dbReference type="Gene3D" id="3.90.226.10">
    <property type="entry name" value="2-enoyl-CoA Hydratase, Chain A, domain 1"/>
    <property type="match status" value="1"/>
</dbReference>
<protein>
    <submittedName>
        <fullName evidence="4">ClpP/crotonase-like domain-containing protein</fullName>
    </submittedName>
</protein>
<dbReference type="Gene3D" id="3.30.559.10">
    <property type="entry name" value="Chloramphenicol acetyltransferase-like domain"/>
    <property type="match status" value="2"/>
</dbReference>
<comment type="similarity">
    <text evidence="1 3">Belongs to the enoyl-CoA hydratase/isomerase family.</text>
</comment>
<keyword evidence="5" id="KW-1185">Reference proteome</keyword>
<organism evidence="4 5">
    <name type="scientific">Corynascus novoguineensis</name>
    <dbReference type="NCBI Taxonomy" id="1126955"/>
    <lineage>
        <taxon>Eukaryota</taxon>
        <taxon>Fungi</taxon>
        <taxon>Dikarya</taxon>
        <taxon>Ascomycota</taxon>
        <taxon>Pezizomycotina</taxon>
        <taxon>Sordariomycetes</taxon>
        <taxon>Sordariomycetidae</taxon>
        <taxon>Sordariales</taxon>
        <taxon>Chaetomiaceae</taxon>
        <taxon>Corynascus</taxon>
    </lineage>
</organism>
<keyword evidence="2" id="KW-0456">Lyase</keyword>
<dbReference type="SUPFAM" id="SSF52096">
    <property type="entry name" value="ClpP/crotonase"/>
    <property type="match status" value="1"/>
</dbReference>
<proteinExistence type="inferred from homology"/>
<dbReference type="PANTHER" id="PTHR11941">
    <property type="entry name" value="ENOYL-COA HYDRATASE-RELATED"/>
    <property type="match status" value="1"/>
</dbReference>
<comment type="caution">
    <text evidence="4">The sequence shown here is derived from an EMBL/GenBank/DDBJ whole genome shotgun (WGS) entry which is preliminary data.</text>
</comment>
<dbReference type="AlphaFoldDB" id="A0AAN7CQ30"/>
<evidence type="ECO:0000256" key="2">
    <source>
        <dbReference type="ARBA" id="ARBA00023239"/>
    </source>
</evidence>
<dbReference type="GO" id="GO:0005739">
    <property type="term" value="C:mitochondrion"/>
    <property type="evidence" value="ECO:0007669"/>
    <property type="project" value="TreeGrafter"/>
</dbReference>
<reference evidence="4" key="2">
    <citation type="submission" date="2023-05" db="EMBL/GenBank/DDBJ databases">
        <authorList>
            <consortium name="Lawrence Berkeley National Laboratory"/>
            <person name="Steindorff A."/>
            <person name="Hensen N."/>
            <person name="Bonometti L."/>
            <person name="Westerberg I."/>
            <person name="Brannstrom I.O."/>
            <person name="Guillou S."/>
            <person name="Cros-Aarteil S."/>
            <person name="Calhoun S."/>
            <person name="Haridas S."/>
            <person name="Kuo A."/>
            <person name="Mondo S."/>
            <person name="Pangilinan J."/>
            <person name="Riley R."/>
            <person name="Labutti K."/>
            <person name="Andreopoulos B."/>
            <person name="Lipzen A."/>
            <person name="Chen C."/>
            <person name="Yanf M."/>
            <person name="Daum C."/>
            <person name="Ng V."/>
            <person name="Clum A."/>
            <person name="Ohm R."/>
            <person name="Martin F."/>
            <person name="Silar P."/>
            <person name="Natvig D."/>
            <person name="Lalanne C."/>
            <person name="Gautier V."/>
            <person name="Ament-Velasquez S.L."/>
            <person name="Kruys A."/>
            <person name="Hutchinson M.I."/>
            <person name="Powell A.J."/>
            <person name="Barry K."/>
            <person name="Miller A.N."/>
            <person name="Grigoriev I.V."/>
            <person name="Debuchy R."/>
            <person name="Gladieux P."/>
            <person name="Thoren M.H."/>
            <person name="Johannesson H."/>
        </authorList>
    </citation>
    <scope>NUCLEOTIDE SEQUENCE</scope>
    <source>
        <strain evidence="4">CBS 359.72</strain>
    </source>
</reference>
<dbReference type="GO" id="GO:0006635">
    <property type="term" value="P:fatty acid beta-oxidation"/>
    <property type="evidence" value="ECO:0007669"/>
    <property type="project" value="TreeGrafter"/>
</dbReference>
<gene>
    <name evidence="4" type="ORF">C7999DRAFT_33387</name>
</gene>